<dbReference type="EMBL" id="CADCWK010000389">
    <property type="protein sequence ID" value="CAA9576439.1"/>
    <property type="molecule type" value="Genomic_DNA"/>
</dbReference>
<feature type="non-terminal residue" evidence="2">
    <location>
        <position position="1"/>
    </location>
</feature>
<reference evidence="2" key="1">
    <citation type="submission" date="2020-02" db="EMBL/GenBank/DDBJ databases">
        <authorList>
            <person name="Meier V. D."/>
        </authorList>
    </citation>
    <scope>NUCLEOTIDE SEQUENCE</scope>
    <source>
        <strain evidence="2">AVDCRST_MAG33</strain>
    </source>
</reference>
<protein>
    <submittedName>
        <fullName evidence="2">Uncharacterized protein</fullName>
    </submittedName>
</protein>
<sequence length="64" mass="6877">GETPTSPRFPSTAHPRGSGPRRSRVRRGAPVPHAAKRTAPKAETERHRGRGSRFGQTLPSLGPV</sequence>
<organism evidence="2">
    <name type="scientific">uncultured Thermomicrobiales bacterium</name>
    <dbReference type="NCBI Taxonomy" id="1645740"/>
    <lineage>
        <taxon>Bacteria</taxon>
        <taxon>Pseudomonadati</taxon>
        <taxon>Thermomicrobiota</taxon>
        <taxon>Thermomicrobia</taxon>
        <taxon>Thermomicrobiales</taxon>
        <taxon>environmental samples</taxon>
    </lineage>
</organism>
<name>A0A6J4VE13_9BACT</name>
<dbReference type="AlphaFoldDB" id="A0A6J4VE13"/>
<accession>A0A6J4VE13</accession>
<proteinExistence type="predicted"/>
<evidence type="ECO:0000313" key="2">
    <source>
        <dbReference type="EMBL" id="CAA9576439.1"/>
    </source>
</evidence>
<feature type="compositionally biased region" description="Polar residues" evidence="1">
    <location>
        <begin position="54"/>
        <end position="64"/>
    </location>
</feature>
<feature type="non-terminal residue" evidence="2">
    <location>
        <position position="64"/>
    </location>
</feature>
<gene>
    <name evidence="2" type="ORF">AVDCRST_MAG33-3107</name>
</gene>
<feature type="region of interest" description="Disordered" evidence="1">
    <location>
        <begin position="1"/>
        <end position="64"/>
    </location>
</feature>
<evidence type="ECO:0000256" key="1">
    <source>
        <dbReference type="SAM" id="MobiDB-lite"/>
    </source>
</evidence>